<proteinExistence type="predicted"/>
<name>A0A2P2KJR9_RHIMU</name>
<dbReference type="EMBL" id="GGEC01025475">
    <property type="protein sequence ID" value="MBX05959.1"/>
    <property type="molecule type" value="Transcribed_RNA"/>
</dbReference>
<sequence>MSYSHKSRAFSKTMKTMIRAVCPAEIKENYLLRLVCHIIIDVKPLECLKLSQNFIIGHLDCVNIQKAREARIYNLFAIALMSILPNTRRNVDKELSFGEHENKKHQIVQTQKVKIPILIPYKL</sequence>
<organism evidence="2">
    <name type="scientific">Rhizophora mucronata</name>
    <name type="common">Asiatic mangrove</name>
    <dbReference type="NCBI Taxonomy" id="61149"/>
    <lineage>
        <taxon>Eukaryota</taxon>
        <taxon>Viridiplantae</taxon>
        <taxon>Streptophyta</taxon>
        <taxon>Embryophyta</taxon>
        <taxon>Tracheophyta</taxon>
        <taxon>Spermatophyta</taxon>
        <taxon>Magnoliopsida</taxon>
        <taxon>eudicotyledons</taxon>
        <taxon>Gunneridae</taxon>
        <taxon>Pentapetalae</taxon>
        <taxon>rosids</taxon>
        <taxon>fabids</taxon>
        <taxon>Malpighiales</taxon>
        <taxon>Rhizophoraceae</taxon>
        <taxon>Rhizophora</taxon>
    </lineage>
</organism>
<accession>A0A2P2KJR9</accession>
<dbReference type="EMBL" id="GGEC01025476">
    <property type="protein sequence ID" value="MBX05960.1"/>
    <property type="molecule type" value="Transcribed_RNA"/>
</dbReference>
<evidence type="ECO:0000313" key="1">
    <source>
        <dbReference type="EMBL" id="MBX05959.1"/>
    </source>
</evidence>
<dbReference type="AlphaFoldDB" id="A0A2P2KJR9"/>
<evidence type="ECO:0000313" key="2">
    <source>
        <dbReference type="EMBL" id="MBX05960.1"/>
    </source>
</evidence>
<reference evidence="2" key="1">
    <citation type="submission" date="2018-02" db="EMBL/GenBank/DDBJ databases">
        <title>Rhizophora mucronata_Transcriptome.</title>
        <authorList>
            <person name="Meera S.P."/>
            <person name="Sreeshan A."/>
            <person name="Augustine A."/>
        </authorList>
    </citation>
    <scope>NUCLEOTIDE SEQUENCE</scope>
    <source>
        <tissue evidence="2">Leaf</tissue>
    </source>
</reference>
<protein>
    <submittedName>
        <fullName evidence="2">Histidine triad nucleotide-binding protein 3</fullName>
    </submittedName>
    <submittedName>
        <fullName evidence="1">NADH dehydrogenase subunit 9</fullName>
    </submittedName>
</protein>